<accession>A0A428YC62</accession>
<dbReference type="InterPro" id="IPR029044">
    <property type="entry name" value="Nucleotide-diphossugar_trans"/>
</dbReference>
<evidence type="ECO:0000313" key="5">
    <source>
        <dbReference type="EMBL" id="RSM65082.1"/>
    </source>
</evidence>
<dbReference type="Gene3D" id="3.90.550.10">
    <property type="entry name" value="Spore Coat Polysaccharide Biosynthesis Protein SpsA, Chain A"/>
    <property type="match status" value="1"/>
</dbReference>
<reference evidence="5 6" key="1">
    <citation type="submission" date="2018-05" db="EMBL/GenBank/DDBJ databases">
        <title>Evolution of GPA BGCs.</title>
        <authorList>
            <person name="Waglechner N."/>
            <person name="Wright G.D."/>
        </authorList>
    </citation>
    <scope>NUCLEOTIDE SEQUENCE [LARGE SCALE GENOMIC DNA]</scope>
    <source>
        <strain evidence="5 6">A82846</strain>
    </source>
</reference>
<dbReference type="GO" id="GO:0016757">
    <property type="term" value="F:glycosyltransferase activity"/>
    <property type="evidence" value="ECO:0007669"/>
    <property type="project" value="UniProtKB-KW"/>
</dbReference>
<dbReference type="Proteomes" id="UP000287547">
    <property type="component" value="Unassembled WGS sequence"/>
</dbReference>
<keyword evidence="2" id="KW-0328">Glycosyltransferase</keyword>
<keyword evidence="4" id="KW-0812">Transmembrane</keyword>
<feature type="transmembrane region" description="Helical" evidence="4">
    <location>
        <begin position="381"/>
        <end position="402"/>
    </location>
</feature>
<dbReference type="EMBL" id="QHKI01000089">
    <property type="protein sequence ID" value="RSM65082.1"/>
    <property type="molecule type" value="Genomic_DNA"/>
</dbReference>
<evidence type="ECO:0000256" key="2">
    <source>
        <dbReference type="ARBA" id="ARBA00022676"/>
    </source>
</evidence>
<dbReference type="OrthoDB" id="9806824at2"/>
<dbReference type="Pfam" id="PF13641">
    <property type="entry name" value="Glyco_tranf_2_3"/>
    <property type="match status" value="1"/>
</dbReference>
<organism evidence="5 6">
    <name type="scientific">Kibdelosporangium aridum</name>
    <dbReference type="NCBI Taxonomy" id="2030"/>
    <lineage>
        <taxon>Bacteria</taxon>
        <taxon>Bacillati</taxon>
        <taxon>Actinomycetota</taxon>
        <taxon>Actinomycetes</taxon>
        <taxon>Pseudonocardiales</taxon>
        <taxon>Pseudonocardiaceae</taxon>
        <taxon>Kibdelosporangium</taxon>
    </lineage>
</organism>
<keyword evidence="4" id="KW-0472">Membrane</keyword>
<dbReference type="PANTHER" id="PTHR43630">
    <property type="entry name" value="POLY-BETA-1,6-N-ACETYL-D-GLUCOSAMINE SYNTHASE"/>
    <property type="match status" value="1"/>
</dbReference>
<dbReference type="PANTHER" id="PTHR43630:SF1">
    <property type="entry name" value="POLY-BETA-1,6-N-ACETYL-D-GLUCOSAMINE SYNTHASE"/>
    <property type="match status" value="1"/>
</dbReference>
<dbReference type="AlphaFoldDB" id="A0A428YC62"/>
<protein>
    <submittedName>
        <fullName evidence="5">N-acetyl-glucosamine transferase</fullName>
    </submittedName>
</protein>
<keyword evidence="3 5" id="KW-0808">Transferase</keyword>
<name>A0A428YC62_KIBAR</name>
<evidence type="ECO:0000256" key="1">
    <source>
        <dbReference type="ARBA" id="ARBA00006739"/>
    </source>
</evidence>
<evidence type="ECO:0000256" key="3">
    <source>
        <dbReference type="ARBA" id="ARBA00022679"/>
    </source>
</evidence>
<feature type="transmembrane region" description="Helical" evidence="4">
    <location>
        <begin position="301"/>
        <end position="328"/>
    </location>
</feature>
<proteinExistence type="inferred from homology"/>
<comment type="similarity">
    <text evidence="1">Belongs to the glycosyltransferase 2 family.</text>
</comment>
<comment type="caution">
    <text evidence="5">The sequence shown here is derived from an EMBL/GenBank/DDBJ whole genome shotgun (WGS) entry which is preliminary data.</text>
</comment>
<evidence type="ECO:0000313" key="6">
    <source>
        <dbReference type="Proteomes" id="UP000287547"/>
    </source>
</evidence>
<sequence length="421" mass="45555">MNLPALMLGLLLAWPLYNLVLSVLGLRTPRPSSAMAAEQSIFWLVVPALNEELVIAGTVRALLALEASDAQLRVLVVDDGSTDGTPAVLAGIDDERLVVLRREPPDARNGKGPALNAAYRLIREVAQREGTVDRTVIGVIDADGRASPGIVPEVSRYLADPAVGAVQCRVRIRNRHTRLGLLQDVEFGCIADSAQVLRDAIGSVGLGGNGQFTKLSALMLFGDSPWSSCLVEDVELGLRLHRAGIRIRYVRQADVSQQAVVDVRRLVRQRGRWAQGNLQCLRHVPGLLGSQRVTSLGLLDFLHYLITPWLVPPASVVALILLGLSVYGQFGELVPTPLVASVADMPESLAIGVTALLLPGTIWGLVHWLRLRDEPLGRCLLISLSYPVFLLLGAAGSCRGIARHLARRDDWAKTERVAEKA</sequence>
<keyword evidence="4" id="KW-1133">Transmembrane helix</keyword>
<dbReference type="SUPFAM" id="SSF53448">
    <property type="entry name" value="Nucleotide-diphospho-sugar transferases"/>
    <property type="match status" value="1"/>
</dbReference>
<feature type="transmembrane region" description="Helical" evidence="4">
    <location>
        <begin position="348"/>
        <end position="369"/>
    </location>
</feature>
<evidence type="ECO:0000256" key="4">
    <source>
        <dbReference type="SAM" id="Phobius"/>
    </source>
</evidence>
<gene>
    <name evidence="5" type="ORF">DMH04_49925</name>
</gene>